<feature type="domain" description="DRBM" evidence="5">
    <location>
        <begin position="232"/>
        <end position="300"/>
    </location>
</feature>
<dbReference type="PANTHER" id="PTHR46031">
    <property type="match status" value="1"/>
</dbReference>
<feature type="domain" description="DRBM" evidence="5">
    <location>
        <begin position="1"/>
        <end position="70"/>
    </location>
</feature>
<gene>
    <name evidence="6" type="ORF">NE237_030397</name>
</gene>
<sequence>MYKSKLQELCHKKGWSFPDYSSVKDGPDHNPQFTASVTINGRSFQTNGFCRTSKEAQNEAAMMAYDHFTSPPPSSPQIIFIPLQRVGDAASSLSGSSCVSNKMKDKASNELTNAPAVEGNKSPKNQEISKSPLIHGNGSVVKDEFEGMQHLYKNQLQSYSQKRNYSLPTYSCVREGIAHAPHFKAKVTINGQTFESPGFSHTQKEAEHAAAKAALMSLSIDGPEMLQEESAVYKNLLQELVQKEGFSLPVYETKISGASHIPTFSSTVEVEGEVFCGEAAKTKKQAEMNAAKLAYFDLKECRSSRMTKYLHPSIQELEATVRTSSSSNSIYSFDLQQNLKSMGMTISNTITASKDRGEESTDGSQEVDSEKAIPVSAKVSTDLIPSPRPSNMTMRKNEPSSSDMVYAHLRDPFPSVPSPDVGPLSPSKASEYSGKLDVEADVNVSTSKETSSLLCNRVRIYPRMPNMVFPKDITILPISDDKWVAVSLEFADLTV</sequence>
<dbReference type="Gene3D" id="3.30.160.20">
    <property type="match status" value="3"/>
</dbReference>
<dbReference type="InterPro" id="IPR014720">
    <property type="entry name" value="dsRBD_dom"/>
</dbReference>
<keyword evidence="2 3" id="KW-0694">RNA-binding</keyword>
<feature type="region of interest" description="Disordered" evidence="4">
    <location>
        <begin position="113"/>
        <end position="135"/>
    </location>
</feature>
<dbReference type="GO" id="GO:0003723">
    <property type="term" value="F:RNA binding"/>
    <property type="evidence" value="ECO:0007669"/>
    <property type="project" value="UniProtKB-UniRule"/>
</dbReference>
<evidence type="ECO:0000313" key="6">
    <source>
        <dbReference type="EMBL" id="KAJ4953565.1"/>
    </source>
</evidence>
<evidence type="ECO:0000256" key="2">
    <source>
        <dbReference type="ARBA" id="ARBA00022884"/>
    </source>
</evidence>
<comment type="caution">
    <text evidence="6">The sequence shown here is derived from an EMBL/GenBank/DDBJ whole genome shotgun (WGS) entry which is preliminary data.</text>
</comment>
<feature type="domain" description="DRBM" evidence="5">
    <location>
        <begin position="151"/>
        <end position="220"/>
    </location>
</feature>
<dbReference type="AlphaFoldDB" id="A0A9Q0GU50"/>
<dbReference type="SMART" id="SM00358">
    <property type="entry name" value="DSRM"/>
    <property type="match status" value="3"/>
</dbReference>
<dbReference type="SUPFAM" id="SSF54768">
    <property type="entry name" value="dsRNA-binding domain-like"/>
    <property type="match status" value="3"/>
</dbReference>
<evidence type="ECO:0000256" key="1">
    <source>
        <dbReference type="ARBA" id="ARBA00022737"/>
    </source>
</evidence>
<dbReference type="EMBL" id="JAMYWD010000012">
    <property type="protein sequence ID" value="KAJ4953565.1"/>
    <property type="molecule type" value="Genomic_DNA"/>
</dbReference>
<protein>
    <recommendedName>
        <fullName evidence="5">DRBM domain-containing protein</fullName>
    </recommendedName>
</protein>
<dbReference type="PANTHER" id="PTHR46031:SF16">
    <property type="entry name" value="DOUBLE-STRANDED RNA-BINDING PROTEIN 4"/>
    <property type="match status" value="1"/>
</dbReference>
<evidence type="ECO:0000256" key="3">
    <source>
        <dbReference type="PROSITE-ProRule" id="PRU00266"/>
    </source>
</evidence>
<evidence type="ECO:0000259" key="5">
    <source>
        <dbReference type="PROSITE" id="PS50137"/>
    </source>
</evidence>
<keyword evidence="1" id="KW-0677">Repeat</keyword>
<feature type="compositionally biased region" description="Polar residues" evidence="4">
    <location>
        <begin position="389"/>
        <end position="401"/>
    </location>
</feature>
<reference evidence="6" key="1">
    <citation type="journal article" date="2023" name="Plant J.">
        <title>The genome of the king protea, Protea cynaroides.</title>
        <authorList>
            <person name="Chang J."/>
            <person name="Duong T.A."/>
            <person name="Schoeman C."/>
            <person name="Ma X."/>
            <person name="Roodt D."/>
            <person name="Barker N."/>
            <person name="Li Z."/>
            <person name="Van de Peer Y."/>
            <person name="Mizrachi E."/>
        </authorList>
    </citation>
    <scope>NUCLEOTIDE SEQUENCE</scope>
    <source>
        <tissue evidence="6">Young leaves</tissue>
    </source>
</reference>
<name>A0A9Q0GU50_9MAGN</name>
<organism evidence="6 7">
    <name type="scientific">Protea cynaroides</name>
    <dbReference type="NCBI Taxonomy" id="273540"/>
    <lineage>
        <taxon>Eukaryota</taxon>
        <taxon>Viridiplantae</taxon>
        <taxon>Streptophyta</taxon>
        <taxon>Embryophyta</taxon>
        <taxon>Tracheophyta</taxon>
        <taxon>Spermatophyta</taxon>
        <taxon>Magnoliopsida</taxon>
        <taxon>Proteales</taxon>
        <taxon>Proteaceae</taxon>
        <taxon>Protea</taxon>
    </lineage>
</organism>
<dbReference type="Proteomes" id="UP001141806">
    <property type="component" value="Unassembled WGS sequence"/>
</dbReference>
<keyword evidence="7" id="KW-1185">Reference proteome</keyword>
<dbReference type="OrthoDB" id="5274873at2759"/>
<evidence type="ECO:0000256" key="4">
    <source>
        <dbReference type="SAM" id="MobiDB-lite"/>
    </source>
</evidence>
<dbReference type="PROSITE" id="PS50137">
    <property type="entry name" value="DS_RBD"/>
    <property type="match status" value="3"/>
</dbReference>
<dbReference type="Pfam" id="PF00035">
    <property type="entry name" value="dsrm"/>
    <property type="match status" value="3"/>
</dbReference>
<feature type="region of interest" description="Disordered" evidence="4">
    <location>
        <begin position="350"/>
        <end position="401"/>
    </location>
</feature>
<evidence type="ECO:0000313" key="7">
    <source>
        <dbReference type="Proteomes" id="UP001141806"/>
    </source>
</evidence>
<proteinExistence type="predicted"/>
<accession>A0A9Q0GU50</accession>